<dbReference type="Proteomes" id="UP000027345">
    <property type="component" value="Unassembled WGS sequence"/>
</dbReference>
<evidence type="ECO:0000256" key="3">
    <source>
        <dbReference type="ARBA" id="ARBA00023125"/>
    </source>
</evidence>
<dbReference type="InterPro" id="IPR051677">
    <property type="entry name" value="AfsR-DnrI-RedD_regulator"/>
</dbReference>
<evidence type="ECO:0000256" key="4">
    <source>
        <dbReference type="ARBA" id="ARBA00023163"/>
    </source>
</evidence>
<dbReference type="eggNOG" id="COG3903">
    <property type="taxonomic scope" value="Bacteria"/>
</dbReference>
<dbReference type="SMART" id="SM01043">
    <property type="entry name" value="BTAD"/>
    <property type="match status" value="1"/>
</dbReference>
<dbReference type="PANTHER" id="PTHR35807">
    <property type="entry name" value="TRANSCRIPTIONAL REGULATOR REDD-RELATED"/>
    <property type="match status" value="1"/>
</dbReference>
<comment type="similarity">
    <text evidence="1">Belongs to the AfsR/DnrI/RedD regulatory family.</text>
</comment>
<dbReference type="Pfam" id="PF03704">
    <property type="entry name" value="BTAD"/>
    <property type="match status" value="1"/>
</dbReference>
<feature type="DNA-binding region" description="OmpR/PhoB-type" evidence="5">
    <location>
        <begin position="1"/>
        <end position="91"/>
    </location>
</feature>
<dbReference type="InterPro" id="IPR027417">
    <property type="entry name" value="P-loop_NTPase"/>
</dbReference>
<dbReference type="CDD" id="cd15831">
    <property type="entry name" value="BTAD"/>
    <property type="match status" value="1"/>
</dbReference>
<dbReference type="PROSITE" id="PS51755">
    <property type="entry name" value="OMPR_PHOB"/>
    <property type="match status" value="1"/>
</dbReference>
<dbReference type="GO" id="GO:0006355">
    <property type="term" value="P:regulation of DNA-templated transcription"/>
    <property type="evidence" value="ECO:0007669"/>
    <property type="project" value="InterPro"/>
</dbReference>
<protein>
    <recommendedName>
        <fullName evidence="6">OmpR/PhoB-type domain-containing protein</fullName>
    </recommendedName>
</protein>
<dbReference type="InterPro" id="IPR036388">
    <property type="entry name" value="WH-like_DNA-bd_sf"/>
</dbReference>
<organism evidence="7 8">
    <name type="scientific">Amycolatopsis rifamycinica</name>
    <dbReference type="NCBI Taxonomy" id="287986"/>
    <lineage>
        <taxon>Bacteria</taxon>
        <taxon>Bacillati</taxon>
        <taxon>Actinomycetota</taxon>
        <taxon>Actinomycetes</taxon>
        <taxon>Pseudonocardiales</taxon>
        <taxon>Pseudonocardiaceae</taxon>
        <taxon>Amycolatopsis</taxon>
    </lineage>
</organism>
<dbReference type="SUPFAM" id="SSF52540">
    <property type="entry name" value="P-loop containing nucleoside triphosphate hydrolases"/>
    <property type="match status" value="1"/>
</dbReference>
<dbReference type="GO" id="GO:0003677">
    <property type="term" value="F:DNA binding"/>
    <property type="evidence" value="ECO:0007669"/>
    <property type="project" value="UniProtKB-UniRule"/>
</dbReference>
<dbReference type="STRING" id="287986.DV20_25340"/>
<accession>A0A066TW73</accession>
<dbReference type="GO" id="GO:0000160">
    <property type="term" value="P:phosphorelay signal transduction system"/>
    <property type="evidence" value="ECO:0007669"/>
    <property type="project" value="InterPro"/>
</dbReference>
<evidence type="ECO:0000256" key="5">
    <source>
        <dbReference type="PROSITE-ProRule" id="PRU01091"/>
    </source>
</evidence>
<dbReference type="InterPro" id="IPR011990">
    <property type="entry name" value="TPR-like_helical_dom_sf"/>
</dbReference>
<dbReference type="InterPro" id="IPR005158">
    <property type="entry name" value="BTAD"/>
</dbReference>
<evidence type="ECO:0000313" key="7">
    <source>
        <dbReference type="EMBL" id="KDN19446.1"/>
    </source>
</evidence>
<dbReference type="OrthoDB" id="3208838at2"/>
<gene>
    <name evidence="7" type="ORF">DV20_25340</name>
</gene>
<dbReference type="InterPro" id="IPR001867">
    <property type="entry name" value="OmpR/PhoB-type_DNA-bd"/>
</dbReference>
<evidence type="ECO:0000259" key="6">
    <source>
        <dbReference type="PROSITE" id="PS51755"/>
    </source>
</evidence>
<dbReference type="eggNOG" id="COG3629">
    <property type="taxonomic scope" value="Bacteria"/>
</dbReference>
<keyword evidence="8" id="KW-1185">Reference proteome</keyword>
<reference evidence="7 8" key="1">
    <citation type="submission" date="2014-05" db="EMBL/GenBank/DDBJ databases">
        <title>Draft genome sequence of Amycolatopsis rifamycinica DSM 46095.</title>
        <authorList>
            <person name="Lal R."/>
            <person name="Saxena A."/>
            <person name="Kumari R."/>
            <person name="Mukherjee U."/>
            <person name="Singh P."/>
            <person name="Sangwan N."/>
            <person name="Mahato N.K."/>
        </authorList>
    </citation>
    <scope>NUCLEOTIDE SEQUENCE [LARGE SCALE GENOMIC DNA]</scope>
    <source>
        <strain evidence="7 8">DSM 46095</strain>
    </source>
</reference>
<dbReference type="PRINTS" id="PR00364">
    <property type="entry name" value="DISEASERSIST"/>
</dbReference>
<dbReference type="SUPFAM" id="SSF46894">
    <property type="entry name" value="C-terminal effector domain of the bipartite response regulators"/>
    <property type="match status" value="1"/>
</dbReference>
<sequence length="631" mass="68370">MIHFTVLGAITASRAGEDVDLGSPQQRSVLALLLLRADRATSLDQIVDALWEAEAPPGARGTVRTYVYRLRRVLGTDSPIESVAGGYRLRAAPESVDFGRFKLAIAGARAAGKRGDPGTAAQKLREALECWTGPALMGARGPYLEREREELERLRLTAWEERLTHEVGLDELDAAEEVLGSLVAEHPLRERLRELQMLILARRGRPGEALAVFAEVRRLLREELGADPGERLRHLHQRLLRADPALGAPAATAAAAVPAQIPAGQPLFTGRARESAELTGLLTGAGRAAVAGITGLGGMGKTALAIHVAHALAAKFPDGSLFADLRAADAPADPHEVLGRFLRAIGVGPVPESLDERSALWRTSLARRRVLVVLDDARDHEQIRHLLPGTPGSAAIVTSVTRMIDLPGVPWIRLGPLLPGDSVRLLGAVAGEDRLRAEPETARRLLDACSHQPLSVHVAAARLLARPHWTLTRIAEQLDDDLRQPVVMHEDCKIVDAPFRRAETLLARPLLDAFHLCAVPDCSSLTPAAVAALLDLPPVRATANLESLVDAHVLESGPEGTYHFLPLVKAFARRRARDRLGEVACQAALRRLLRHRLADDSDWDERWRAETLAITAQIGDHAEARQSLLPS</sequence>
<evidence type="ECO:0000256" key="1">
    <source>
        <dbReference type="ARBA" id="ARBA00005820"/>
    </source>
</evidence>
<keyword evidence="2" id="KW-0805">Transcription regulation</keyword>
<dbReference type="SUPFAM" id="SSF48452">
    <property type="entry name" value="TPR-like"/>
    <property type="match status" value="1"/>
</dbReference>
<comment type="caution">
    <text evidence="7">The sequence shown here is derived from an EMBL/GenBank/DDBJ whole genome shotgun (WGS) entry which is preliminary data.</text>
</comment>
<evidence type="ECO:0000313" key="8">
    <source>
        <dbReference type="Proteomes" id="UP000027345"/>
    </source>
</evidence>
<dbReference type="Pfam" id="PF00486">
    <property type="entry name" value="Trans_reg_C"/>
    <property type="match status" value="1"/>
</dbReference>
<proteinExistence type="inferred from homology"/>
<dbReference type="AlphaFoldDB" id="A0A066TW73"/>
<feature type="domain" description="OmpR/PhoB-type" evidence="6">
    <location>
        <begin position="1"/>
        <end position="91"/>
    </location>
</feature>
<dbReference type="Gene3D" id="1.10.10.10">
    <property type="entry name" value="Winged helix-like DNA-binding domain superfamily/Winged helix DNA-binding domain"/>
    <property type="match status" value="1"/>
</dbReference>
<dbReference type="SMART" id="SM00862">
    <property type="entry name" value="Trans_reg_C"/>
    <property type="match status" value="1"/>
</dbReference>
<keyword evidence="3 5" id="KW-0238">DNA-binding</keyword>
<keyword evidence="4" id="KW-0804">Transcription</keyword>
<dbReference type="Gene3D" id="1.25.40.10">
    <property type="entry name" value="Tetratricopeptide repeat domain"/>
    <property type="match status" value="1"/>
</dbReference>
<dbReference type="EMBL" id="JMQI01000053">
    <property type="protein sequence ID" value="KDN19446.1"/>
    <property type="molecule type" value="Genomic_DNA"/>
</dbReference>
<dbReference type="GO" id="GO:0043531">
    <property type="term" value="F:ADP binding"/>
    <property type="evidence" value="ECO:0007669"/>
    <property type="project" value="InterPro"/>
</dbReference>
<name>A0A066TW73_9PSEU</name>
<dbReference type="RefSeq" id="WP_051736111.1">
    <property type="nucleotide sequence ID" value="NZ_JMQI01000053.1"/>
</dbReference>
<evidence type="ECO:0000256" key="2">
    <source>
        <dbReference type="ARBA" id="ARBA00023015"/>
    </source>
</evidence>
<dbReference type="PANTHER" id="PTHR35807:SF1">
    <property type="entry name" value="TRANSCRIPTIONAL REGULATOR REDD"/>
    <property type="match status" value="1"/>
</dbReference>
<dbReference type="InterPro" id="IPR016032">
    <property type="entry name" value="Sig_transdc_resp-reg_C-effctor"/>
</dbReference>